<dbReference type="PANTHER" id="PTHR13495:SF0">
    <property type="entry name" value="PSME3-INTERACTING PROTEIN"/>
    <property type="match status" value="1"/>
</dbReference>
<dbReference type="PANTHER" id="PTHR13495">
    <property type="entry name" value="NEFA-INTERACTING NUCLEAR PROTEIN NIP30"/>
    <property type="match status" value="1"/>
</dbReference>
<evidence type="ECO:0000259" key="4">
    <source>
        <dbReference type="Pfam" id="PF10187"/>
    </source>
</evidence>
<keyword evidence="2" id="KW-0539">Nucleus</keyword>
<feature type="domain" description="FAM192A/Fyv6 N-terminal" evidence="4">
    <location>
        <begin position="33"/>
        <end position="135"/>
    </location>
</feature>
<dbReference type="GO" id="GO:0005634">
    <property type="term" value="C:nucleus"/>
    <property type="evidence" value="ECO:0007669"/>
    <property type="project" value="UniProtKB-SubCell"/>
</dbReference>
<feature type="compositionally biased region" description="Low complexity" evidence="3">
    <location>
        <begin position="223"/>
        <end position="244"/>
    </location>
</feature>
<reference evidence="5" key="1">
    <citation type="journal article" date="2023" name="Mol. Phylogenet. Evol.">
        <title>Genome-scale phylogeny and comparative genomics of the fungal order Sordariales.</title>
        <authorList>
            <person name="Hensen N."/>
            <person name="Bonometti L."/>
            <person name="Westerberg I."/>
            <person name="Brannstrom I.O."/>
            <person name="Guillou S."/>
            <person name="Cros-Aarteil S."/>
            <person name="Calhoun S."/>
            <person name="Haridas S."/>
            <person name="Kuo A."/>
            <person name="Mondo S."/>
            <person name="Pangilinan J."/>
            <person name="Riley R."/>
            <person name="LaButti K."/>
            <person name="Andreopoulos B."/>
            <person name="Lipzen A."/>
            <person name="Chen C."/>
            <person name="Yan M."/>
            <person name="Daum C."/>
            <person name="Ng V."/>
            <person name="Clum A."/>
            <person name="Steindorff A."/>
            <person name="Ohm R.A."/>
            <person name="Martin F."/>
            <person name="Silar P."/>
            <person name="Natvig D.O."/>
            <person name="Lalanne C."/>
            <person name="Gautier V."/>
            <person name="Ament-Velasquez S.L."/>
            <person name="Kruys A."/>
            <person name="Hutchinson M.I."/>
            <person name="Powell A.J."/>
            <person name="Barry K."/>
            <person name="Miller A.N."/>
            <person name="Grigoriev I.V."/>
            <person name="Debuchy R."/>
            <person name="Gladieux P."/>
            <person name="Hiltunen Thoren M."/>
            <person name="Johannesson H."/>
        </authorList>
    </citation>
    <scope>NUCLEOTIDE SEQUENCE</scope>
    <source>
        <strain evidence="5">PSN293</strain>
    </source>
</reference>
<feature type="compositionally biased region" description="Polar residues" evidence="3">
    <location>
        <begin position="201"/>
        <end position="215"/>
    </location>
</feature>
<feature type="compositionally biased region" description="Basic and acidic residues" evidence="3">
    <location>
        <begin position="118"/>
        <end position="135"/>
    </location>
</feature>
<sequence>MSSRFVSAGSFAVEAGKPSIPVPASTSPSQPEEPLNPKSAEWLAVETQLAQERENRLQAKRKAAAAGAEEKSLYEVLQANKAAKQAAFEEANKIKNQFRALDDDEIDFLDEVLMRKRAEEQRIRRETEEGLDLFRRAQQMGGNKSDEEGEEMEVTFEGRKRRRKGQQHEGEGKSKRMLVRKKTSGEGQDPEKETAERDKSQATTVAEQGPSTGSTAKAEEVKPAVAVVGASKPTTTTKTGTSASSGGGGLGGLILGYGSSDEDDD</sequence>
<evidence type="ECO:0000256" key="2">
    <source>
        <dbReference type="ARBA" id="ARBA00023242"/>
    </source>
</evidence>
<comment type="subcellular location">
    <subcellularLocation>
        <location evidence="1">Nucleus</location>
    </subcellularLocation>
</comment>
<evidence type="ECO:0000313" key="5">
    <source>
        <dbReference type="EMBL" id="KAK4213304.1"/>
    </source>
</evidence>
<accession>A0AAN6Y622</accession>
<proteinExistence type="predicted"/>
<gene>
    <name evidence="5" type="ORF">QBC37DRAFT_316580</name>
</gene>
<dbReference type="EMBL" id="MU858111">
    <property type="protein sequence ID" value="KAK4213304.1"/>
    <property type="molecule type" value="Genomic_DNA"/>
</dbReference>
<evidence type="ECO:0000256" key="1">
    <source>
        <dbReference type="ARBA" id="ARBA00004123"/>
    </source>
</evidence>
<evidence type="ECO:0000256" key="3">
    <source>
        <dbReference type="SAM" id="MobiDB-lite"/>
    </source>
</evidence>
<feature type="region of interest" description="Disordered" evidence="3">
    <location>
        <begin position="16"/>
        <end position="38"/>
    </location>
</feature>
<dbReference type="InterPro" id="IPR019331">
    <property type="entry name" value="FAM192A/Fyv6_N"/>
</dbReference>
<feature type="region of interest" description="Disordered" evidence="3">
    <location>
        <begin position="118"/>
        <end position="265"/>
    </location>
</feature>
<dbReference type="Proteomes" id="UP001301769">
    <property type="component" value="Unassembled WGS sequence"/>
</dbReference>
<dbReference type="InterPro" id="IPR039845">
    <property type="entry name" value="FAM192A"/>
</dbReference>
<protein>
    <submittedName>
        <fullName evidence="5">N-terminal domain of NEFA-interacting nuclear protein NIP30-domain-containing protein</fullName>
    </submittedName>
</protein>
<dbReference type="AlphaFoldDB" id="A0AAN6Y622"/>
<evidence type="ECO:0000313" key="6">
    <source>
        <dbReference type="Proteomes" id="UP001301769"/>
    </source>
</evidence>
<feature type="compositionally biased region" description="Gly residues" evidence="3">
    <location>
        <begin position="245"/>
        <end position="255"/>
    </location>
</feature>
<feature type="compositionally biased region" description="Basic and acidic residues" evidence="3">
    <location>
        <begin position="189"/>
        <end position="200"/>
    </location>
</feature>
<organism evidence="5 6">
    <name type="scientific">Rhypophila decipiens</name>
    <dbReference type="NCBI Taxonomy" id="261697"/>
    <lineage>
        <taxon>Eukaryota</taxon>
        <taxon>Fungi</taxon>
        <taxon>Dikarya</taxon>
        <taxon>Ascomycota</taxon>
        <taxon>Pezizomycotina</taxon>
        <taxon>Sordariomycetes</taxon>
        <taxon>Sordariomycetidae</taxon>
        <taxon>Sordariales</taxon>
        <taxon>Naviculisporaceae</taxon>
        <taxon>Rhypophila</taxon>
    </lineage>
</organism>
<comment type="caution">
    <text evidence="5">The sequence shown here is derived from an EMBL/GenBank/DDBJ whole genome shotgun (WGS) entry which is preliminary data.</text>
</comment>
<reference evidence="5" key="2">
    <citation type="submission" date="2023-05" db="EMBL/GenBank/DDBJ databases">
        <authorList>
            <consortium name="Lawrence Berkeley National Laboratory"/>
            <person name="Steindorff A."/>
            <person name="Hensen N."/>
            <person name="Bonometti L."/>
            <person name="Westerberg I."/>
            <person name="Brannstrom I.O."/>
            <person name="Guillou S."/>
            <person name="Cros-Aarteil S."/>
            <person name="Calhoun S."/>
            <person name="Haridas S."/>
            <person name="Kuo A."/>
            <person name="Mondo S."/>
            <person name="Pangilinan J."/>
            <person name="Riley R."/>
            <person name="Labutti K."/>
            <person name="Andreopoulos B."/>
            <person name="Lipzen A."/>
            <person name="Chen C."/>
            <person name="Yanf M."/>
            <person name="Daum C."/>
            <person name="Ng V."/>
            <person name="Clum A."/>
            <person name="Ohm R."/>
            <person name="Martin F."/>
            <person name="Silar P."/>
            <person name="Natvig D."/>
            <person name="Lalanne C."/>
            <person name="Gautier V."/>
            <person name="Ament-Velasquez S.L."/>
            <person name="Kruys A."/>
            <person name="Hutchinson M.I."/>
            <person name="Powell A.J."/>
            <person name="Barry K."/>
            <person name="Miller A.N."/>
            <person name="Grigoriev I.V."/>
            <person name="Debuchy R."/>
            <person name="Gladieux P."/>
            <person name="Thoren M.H."/>
            <person name="Johannesson H."/>
        </authorList>
    </citation>
    <scope>NUCLEOTIDE SEQUENCE</scope>
    <source>
        <strain evidence="5">PSN293</strain>
    </source>
</reference>
<name>A0AAN6Y622_9PEZI</name>
<dbReference type="Pfam" id="PF10187">
    <property type="entry name" value="FAM192A_Fyv6_N"/>
    <property type="match status" value="1"/>
</dbReference>
<keyword evidence="6" id="KW-1185">Reference proteome</keyword>